<feature type="domain" description="DUF927" evidence="2">
    <location>
        <begin position="360"/>
        <end position="637"/>
    </location>
</feature>
<feature type="region of interest" description="Disordered" evidence="1">
    <location>
        <begin position="83"/>
        <end position="103"/>
    </location>
</feature>
<feature type="domain" description="Primase C-terminal 2" evidence="3">
    <location>
        <begin position="12"/>
        <end position="80"/>
    </location>
</feature>
<dbReference type="Pfam" id="PF06048">
    <property type="entry name" value="DUF927"/>
    <property type="match status" value="1"/>
</dbReference>
<organism evidence="5 6">
    <name type="scientific">Pandoraea horticolens</name>
    <dbReference type="NCBI Taxonomy" id="2508298"/>
    <lineage>
        <taxon>Bacteria</taxon>
        <taxon>Pseudomonadati</taxon>
        <taxon>Pseudomonadota</taxon>
        <taxon>Betaproteobacteria</taxon>
        <taxon>Burkholderiales</taxon>
        <taxon>Burkholderiaceae</taxon>
        <taxon>Pandoraea</taxon>
    </lineage>
</organism>
<evidence type="ECO:0000256" key="1">
    <source>
        <dbReference type="SAM" id="MobiDB-lite"/>
    </source>
</evidence>
<sequence length="944" mass="101773">MSIRPTTETVRAALGFIPADDREIWVRVGMALKSEFGDEGESMFHAWSQQADNYDASGVKSSWRSFKNGGVTIGTLIHEATQRGFDPKGHAPAVPLSGDEQRRHDAEREARVQREKVETAQRHEAVAKDAGKVWASASATGDSPYLSRKRCGAHGVRFDAGVLLVPVRDVEGKLWSLQRIAADGGKRFLPGGRVAGGFHLIGEAAHDGWLLVAEGYATAATLHEACGLAVAVAFNADNVRKVAAALREKYPTARLLICADDDRQAEAQGRRNAGVSAASAAAKAVDGRWIKPDALPDDGTDFNDMALASGVDAVRAQVMAVVESAEGGKATKSKPNGAVASAKASKRVANNARRSGGAFYDVKDDGVWYHGFDRNGDPMPPQWICSRMDVTAETRDDTNGEWGYLLEFHDADGVSKAWAMPSRMLSGDGSEYRSNLLAMGLKIAPGASARTQLTNYIQTIRTEARARCTDRIGWHGGAFVLPDRTIGDGTERVIFQSSGAVISQFKQRGTLAEWREHVAALCAGNSRFMFTVSAAFAGPLLHLAGVQSGGFHLVGGSSSGKTTALECAASVFGGKDYVRSWRATDNALELTAAQHSDAVLILDEIGQVDPKVVGDVVYMLANETGKGRASRTATARPTLSWRLLFLSDGEVGLADHMSEANKSAKAGQDIRLANIPADARKGYGALEVLHDFATSKALSDHFKAVTRQYYGTAGMAFIEFATKECERLADVLKHRVSQAAHAWVPMGASGQVHRVATRFALVGVAGEIAGKAGITGWPQGEAMEAARTCFLAWLDMRGGAGDAEQSAMLRQVLGFFEAHGAARFTWWHRAADDHSPNTINRAGFRRMMTHDGVAIDSNAKHWAEFGDKLDAQAAEGTQTEYYVFSEVFRKEICKGFDYRAVARLLAERGALLPEGDSHTRNERLPSIGKTRCYRITNKLFDIAA</sequence>
<reference evidence="5 6" key="1">
    <citation type="submission" date="2019-08" db="EMBL/GenBank/DDBJ databases">
        <authorList>
            <person name="Peeters C."/>
        </authorList>
    </citation>
    <scope>NUCLEOTIDE SEQUENCE [LARGE SCALE GENOMIC DNA]</scope>
    <source>
        <strain evidence="5 6">LMG 31112</strain>
    </source>
</reference>
<accession>A0A5E4VVU5</accession>
<dbReference type="InterPro" id="IPR009270">
    <property type="entry name" value="DUF927"/>
</dbReference>
<evidence type="ECO:0000313" key="5">
    <source>
        <dbReference type="EMBL" id="VVE16518.1"/>
    </source>
</evidence>
<proteinExistence type="predicted"/>
<dbReference type="Pfam" id="PF13362">
    <property type="entry name" value="Toprim_3"/>
    <property type="match status" value="1"/>
</dbReference>
<keyword evidence="6" id="KW-1185">Reference proteome</keyword>
<dbReference type="Pfam" id="PF08707">
    <property type="entry name" value="PriCT_2"/>
    <property type="match status" value="1"/>
</dbReference>
<dbReference type="InterPro" id="IPR006171">
    <property type="entry name" value="TOPRIM_dom"/>
</dbReference>
<evidence type="ECO:0000259" key="4">
    <source>
        <dbReference type="Pfam" id="PF13362"/>
    </source>
</evidence>
<protein>
    <submittedName>
        <fullName evidence="5">DNA primase</fullName>
    </submittedName>
</protein>
<gene>
    <name evidence="5" type="ORF">PHO31112_02900</name>
</gene>
<dbReference type="InterPro" id="IPR014819">
    <property type="entry name" value="PriCT_2"/>
</dbReference>
<evidence type="ECO:0000259" key="3">
    <source>
        <dbReference type="Pfam" id="PF08707"/>
    </source>
</evidence>
<dbReference type="GO" id="GO:0016817">
    <property type="term" value="F:hydrolase activity, acting on acid anhydrides"/>
    <property type="evidence" value="ECO:0007669"/>
    <property type="project" value="InterPro"/>
</dbReference>
<evidence type="ECO:0000259" key="2">
    <source>
        <dbReference type="Pfam" id="PF06048"/>
    </source>
</evidence>
<evidence type="ECO:0000313" key="6">
    <source>
        <dbReference type="Proteomes" id="UP000343317"/>
    </source>
</evidence>
<dbReference type="CDD" id="cd01029">
    <property type="entry name" value="TOPRIM_primases"/>
    <property type="match status" value="1"/>
</dbReference>
<dbReference type="AlphaFoldDB" id="A0A5E4VVU5"/>
<dbReference type="EMBL" id="CABPSM010000008">
    <property type="protein sequence ID" value="VVE16518.1"/>
    <property type="molecule type" value="Genomic_DNA"/>
</dbReference>
<dbReference type="RefSeq" id="WP_150621144.1">
    <property type="nucleotide sequence ID" value="NZ_CABPSM010000008.1"/>
</dbReference>
<name>A0A5E4VVU5_9BURK</name>
<dbReference type="InterPro" id="IPR034154">
    <property type="entry name" value="TOPRIM_DnaG/twinkle"/>
</dbReference>
<dbReference type="Proteomes" id="UP000343317">
    <property type="component" value="Unassembled WGS sequence"/>
</dbReference>
<feature type="domain" description="Toprim" evidence="4">
    <location>
        <begin position="210"/>
        <end position="310"/>
    </location>
</feature>